<organism evidence="2">
    <name type="scientific">Leptosphaeria maculans (strain JN3 / isolate v23.1.3 / race Av1-4-5-6-7-8)</name>
    <name type="common">Blackleg fungus</name>
    <name type="synonym">Phoma lingam</name>
    <dbReference type="NCBI Taxonomy" id="985895"/>
    <lineage>
        <taxon>Eukaryota</taxon>
        <taxon>Fungi</taxon>
        <taxon>Dikarya</taxon>
        <taxon>Ascomycota</taxon>
        <taxon>Pezizomycotina</taxon>
        <taxon>Dothideomycetes</taxon>
        <taxon>Pleosporomycetidae</taxon>
        <taxon>Pleosporales</taxon>
        <taxon>Pleosporineae</taxon>
        <taxon>Leptosphaeriaceae</taxon>
        <taxon>Plenodomus</taxon>
        <taxon>Plenodomus lingam/Leptosphaeria maculans species complex</taxon>
    </lineage>
</organism>
<dbReference type="Proteomes" id="UP000002668">
    <property type="component" value="Genome"/>
</dbReference>
<sequence length="62" mass="6734">MPSAVRMNESQRAVPNFVKPGKPAVCWKSQGIDVLDAKEVIAQAFLLKAVDTLSLISISSYN</sequence>
<name>E4ZM53_LEPMJ</name>
<evidence type="ECO:0000313" key="1">
    <source>
        <dbReference type="EMBL" id="CBX92402.1"/>
    </source>
</evidence>
<gene>
    <name evidence="1" type="ORF">LEMA_uP051080.1</name>
</gene>
<dbReference type="VEuPathDB" id="FungiDB:LEMA_uP051080.1"/>
<dbReference type="AlphaFoldDB" id="E4ZM53"/>
<reference evidence="2" key="1">
    <citation type="journal article" date="2011" name="Nat. Commun.">
        <title>Effector diversification within compartments of the Leptosphaeria maculans genome affected by Repeat-Induced Point mutations.</title>
        <authorList>
            <person name="Rouxel T."/>
            <person name="Grandaubert J."/>
            <person name="Hane J.K."/>
            <person name="Hoede C."/>
            <person name="van de Wouw A.P."/>
            <person name="Couloux A."/>
            <person name="Dominguez V."/>
            <person name="Anthouard V."/>
            <person name="Bally P."/>
            <person name="Bourras S."/>
            <person name="Cozijnsen A.J."/>
            <person name="Ciuffetti L.M."/>
            <person name="Degrave A."/>
            <person name="Dilmaghani A."/>
            <person name="Duret L."/>
            <person name="Fudal I."/>
            <person name="Goodwin S.B."/>
            <person name="Gout L."/>
            <person name="Glaser N."/>
            <person name="Linglin J."/>
            <person name="Kema G.H.J."/>
            <person name="Lapalu N."/>
            <person name="Lawrence C.B."/>
            <person name="May K."/>
            <person name="Meyer M."/>
            <person name="Ollivier B."/>
            <person name="Poulain J."/>
            <person name="Schoch C.L."/>
            <person name="Simon A."/>
            <person name="Spatafora J.W."/>
            <person name="Stachowiak A."/>
            <person name="Turgeon B.G."/>
            <person name="Tyler B.M."/>
            <person name="Vincent D."/>
            <person name="Weissenbach J."/>
            <person name="Amselem J."/>
            <person name="Quesneville H."/>
            <person name="Oliver R.P."/>
            <person name="Wincker P."/>
            <person name="Balesdent M.-H."/>
            <person name="Howlett B.J."/>
        </authorList>
    </citation>
    <scope>NUCLEOTIDE SEQUENCE [LARGE SCALE GENOMIC DNA]</scope>
    <source>
        <strain evidence="2">JN3 / isolate v23.1.3 / race Av1-4-5-6-7-8</strain>
    </source>
</reference>
<protein>
    <submittedName>
        <fullName evidence="1">Predicted protein</fullName>
    </submittedName>
</protein>
<keyword evidence="2" id="KW-1185">Reference proteome</keyword>
<dbReference type="EMBL" id="FP929094">
    <property type="protein sequence ID" value="CBX92402.1"/>
    <property type="molecule type" value="Genomic_DNA"/>
</dbReference>
<proteinExistence type="predicted"/>
<evidence type="ECO:0000313" key="2">
    <source>
        <dbReference type="Proteomes" id="UP000002668"/>
    </source>
</evidence>
<dbReference type="HOGENOM" id="CLU_2904595_0_0_1"/>
<dbReference type="InParanoid" id="E4ZM53"/>
<accession>E4ZM53</accession>